<keyword evidence="7" id="KW-1185">Reference proteome</keyword>
<evidence type="ECO:0000313" key="7">
    <source>
        <dbReference type="Proteomes" id="UP000695562"/>
    </source>
</evidence>
<sequence>MSNNQTTTTTATTASSANTADSSSNNSNFQNDDEIIYSGFLTKQGGNVHNWKIRWFVLKKGTLTYYLTNINWEFSKPRGIIYLTKRTEVKETDYRNRKFCFTVNPNYHIESQQSQSNPPTPGAPRLPTTNRIYLISAQTIFDQGKWIEKIRSALNDGSKISKKKANQIEKVKEMVQFKRKDSLPTTPTLLNRTKASETVNENIKVSLSKRKFYFYHDNLTVPLLSYVDSPEPTPIQYQNYHHRRDNNNSSNNSSSNNSSKSTSPTGSPTISPSTSPTRSSPFQFVKSKPPSVSSSSSSSSTNTPSLSTSPSSSRPASPIKNLLDEPSPFYNKPVTYIDINNNNNNNSTSSTPISNISPSSSPTNPNHLGFHRHQPKIIVHHLVRDSFQISNIGTCSFNFEILSPFDPNYAITFLPTSGIIAKGESLSVVVELIVYNHIEVDIYSTLHIRGGGEFTLYSRVETDPYLPLFLQSCSGVALSQESHKKMTNFIRSNPKMLKPLQELAHTMITEGRHIDPKSMSLPSISPRHGSGPLSRVRLSKYMLTFTRNKKNSGGDLVQSTAKIYQLLSDKFLISNSGQMDASFQFYIPNSSVAKSKYSLSLVPKNGTVACGEWFYIKCTMTVFEETEISEVIQLVINQKEIHHILISIKCENIHSGNKEIDLSKEVVLKERLGVGATGDIYKGLISIQNLKYHLSQVSFDSGGWVARRLPSSDSLTKDSVAESDMVVVAVKILHPLTEPSNEMIQDFYNEVRVLSMLNHPNVVKYVGGCTKIGQWSIVMEYVPGGNLMEVLANPVLIIPFKLVLKMAIDIAKGIHYLHSLGILHLDLKSPNLLVQSLSLGSKVNIKVADFNTCINRSRLTHFFTPSNIEDDGKKGTTLWMAPEVIRGALYSEKCDVFSFGIILWELVTRTLPYSNISFNCQIEEKVLEGMRPPRPDNVDIQYCQLMEQCWDQDPEQRPLFDSIIHSLGKILTAYEIQEQKAKASVRGLRRNHSGSSIMSFMQTIESPLTPPIITPPTIDASILDISNNNNNNNTDKDKDTKMNNKGTKSTLFRNNNIFSKQKSKRFSIEGSSIISRNDDAPSSIISTATNGSNLPFKFSPPNSFIKSSNTASTTKDNEEKKTSYLRYRPSLMGTTMLLSKSILNDLNNGNRNVDSNSSNNNDKPQKYQNSFFIPAHKKK</sequence>
<dbReference type="Proteomes" id="UP000695562">
    <property type="component" value="Unassembled WGS sequence"/>
</dbReference>
<feature type="domain" description="Protein kinase" evidence="5">
    <location>
        <begin position="666"/>
        <end position="971"/>
    </location>
</feature>
<dbReference type="PROSITE" id="PS50011">
    <property type="entry name" value="PROTEIN_KINASE_DOM"/>
    <property type="match status" value="1"/>
</dbReference>
<feature type="compositionally biased region" description="Low complexity" evidence="3">
    <location>
        <begin position="247"/>
        <end position="318"/>
    </location>
</feature>
<organism evidence="6 7">
    <name type="scientific">Polysphondylium violaceum</name>
    <dbReference type="NCBI Taxonomy" id="133409"/>
    <lineage>
        <taxon>Eukaryota</taxon>
        <taxon>Amoebozoa</taxon>
        <taxon>Evosea</taxon>
        <taxon>Eumycetozoa</taxon>
        <taxon>Dictyostelia</taxon>
        <taxon>Dictyosteliales</taxon>
        <taxon>Dictyosteliaceae</taxon>
        <taxon>Polysphondylium</taxon>
    </lineage>
</organism>
<dbReference type="InterPro" id="IPR008271">
    <property type="entry name" value="Ser/Thr_kinase_AS"/>
</dbReference>
<dbReference type="InterPro" id="IPR001849">
    <property type="entry name" value="PH_domain"/>
</dbReference>
<keyword evidence="1" id="KW-0547">Nucleotide-binding</keyword>
<dbReference type="InterPro" id="IPR051681">
    <property type="entry name" value="Ser/Thr_Kinases-Pseudokinases"/>
</dbReference>
<evidence type="ECO:0000259" key="5">
    <source>
        <dbReference type="PROSITE" id="PS50011"/>
    </source>
</evidence>
<proteinExistence type="predicted"/>
<feature type="compositionally biased region" description="Low complexity" evidence="3">
    <location>
        <begin position="340"/>
        <end position="366"/>
    </location>
</feature>
<dbReference type="PANTHER" id="PTHR44329">
    <property type="entry name" value="SERINE/THREONINE-PROTEIN KINASE TNNI3K-RELATED"/>
    <property type="match status" value="1"/>
</dbReference>
<dbReference type="Pfam" id="PF00169">
    <property type="entry name" value="PH"/>
    <property type="match status" value="1"/>
</dbReference>
<dbReference type="AlphaFoldDB" id="A0A8J4PU03"/>
<comment type="caution">
    <text evidence="6">The sequence shown here is derived from an EMBL/GenBank/DDBJ whole genome shotgun (WGS) entry which is preliminary data.</text>
</comment>
<dbReference type="GO" id="GO:0004674">
    <property type="term" value="F:protein serine/threonine kinase activity"/>
    <property type="evidence" value="ECO:0007669"/>
    <property type="project" value="TreeGrafter"/>
</dbReference>
<feature type="compositionally biased region" description="Polar residues" evidence="3">
    <location>
        <begin position="1103"/>
        <end position="1114"/>
    </location>
</feature>
<gene>
    <name evidence="6" type="ORF">CYY_005299</name>
</gene>
<name>A0A8J4PU03_9MYCE</name>
<dbReference type="GO" id="GO:0005737">
    <property type="term" value="C:cytoplasm"/>
    <property type="evidence" value="ECO:0007669"/>
    <property type="project" value="UniProtKB-ARBA"/>
</dbReference>
<keyword evidence="2" id="KW-0067">ATP-binding</keyword>
<feature type="region of interest" description="Disordered" evidence="3">
    <location>
        <begin position="340"/>
        <end position="369"/>
    </location>
</feature>
<dbReference type="SMART" id="SM00220">
    <property type="entry name" value="S_TKc"/>
    <property type="match status" value="1"/>
</dbReference>
<protein>
    <recommendedName>
        <fullName evidence="8">Pleckstrin domain-containing protein</fullName>
    </recommendedName>
</protein>
<dbReference type="GO" id="GO:0005524">
    <property type="term" value="F:ATP binding"/>
    <property type="evidence" value="ECO:0007669"/>
    <property type="project" value="UniProtKB-KW"/>
</dbReference>
<dbReference type="SUPFAM" id="SSF56112">
    <property type="entry name" value="Protein kinase-like (PK-like)"/>
    <property type="match status" value="1"/>
</dbReference>
<dbReference type="Gene3D" id="1.10.510.10">
    <property type="entry name" value="Transferase(Phosphotransferase) domain 1"/>
    <property type="match status" value="1"/>
</dbReference>
<feature type="region of interest" description="Disordered" evidence="3">
    <location>
        <begin position="1026"/>
        <end position="1049"/>
    </location>
</feature>
<evidence type="ECO:0008006" key="8">
    <source>
        <dbReference type="Google" id="ProtNLM"/>
    </source>
</evidence>
<feature type="domain" description="PH" evidence="4">
    <location>
        <begin position="34"/>
        <end position="155"/>
    </location>
</feature>
<dbReference type="PROSITE" id="PS00108">
    <property type="entry name" value="PROTEIN_KINASE_ST"/>
    <property type="match status" value="1"/>
</dbReference>
<feature type="compositionally biased region" description="Low complexity" evidence="3">
    <location>
        <begin position="1148"/>
        <end position="1162"/>
    </location>
</feature>
<dbReference type="InterPro" id="IPR000719">
    <property type="entry name" value="Prot_kinase_dom"/>
</dbReference>
<feature type="region of interest" description="Disordered" evidence="3">
    <location>
        <begin position="1148"/>
        <end position="1179"/>
    </location>
</feature>
<evidence type="ECO:0000313" key="6">
    <source>
        <dbReference type="EMBL" id="KAF2073386.1"/>
    </source>
</evidence>
<dbReference type="EMBL" id="AJWJ01000207">
    <property type="protein sequence ID" value="KAF2073386.1"/>
    <property type="molecule type" value="Genomic_DNA"/>
</dbReference>
<dbReference type="PROSITE" id="PS50003">
    <property type="entry name" value="PH_DOMAIN"/>
    <property type="match status" value="1"/>
</dbReference>
<dbReference type="InterPro" id="IPR011009">
    <property type="entry name" value="Kinase-like_dom_sf"/>
</dbReference>
<dbReference type="InterPro" id="IPR001245">
    <property type="entry name" value="Ser-Thr/Tyr_kinase_cat_dom"/>
</dbReference>
<dbReference type="SMART" id="SM00233">
    <property type="entry name" value="PH"/>
    <property type="match status" value="1"/>
</dbReference>
<dbReference type="CDD" id="cd13999">
    <property type="entry name" value="STKc_MAP3K-like"/>
    <property type="match status" value="1"/>
</dbReference>
<reference evidence="6" key="1">
    <citation type="submission" date="2020-01" db="EMBL/GenBank/DDBJ databases">
        <title>Development of genomics and gene disruption for Polysphondylium violaceum indicates a role for the polyketide synthase stlB in stalk morphogenesis.</title>
        <authorList>
            <person name="Narita B."/>
            <person name="Kawabe Y."/>
            <person name="Kin K."/>
            <person name="Saito T."/>
            <person name="Gibbs R."/>
            <person name="Kuspa A."/>
            <person name="Muzny D."/>
            <person name="Queller D."/>
            <person name="Richards S."/>
            <person name="Strassman J."/>
            <person name="Sucgang R."/>
            <person name="Worley K."/>
            <person name="Schaap P."/>
        </authorList>
    </citation>
    <scope>NUCLEOTIDE SEQUENCE</scope>
    <source>
        <strain evidence="6">QSvi11</strain>
    </source>
</reference>
<dbReference type="Gene3D" id="2.30.29.30">
    <property type="entry name" value="Pleckstrin-homology domain (PH domain)/Phosphotyrosine-binding domain (PTB)"/>
    <property type="match status" value="1"/>
</dbReference>
<evidence type="ECO:0000259" key="4">
    <source>
        <dbReference type="PROSITE" id="PS50003"/>
    </source>
</evidence>
<evidence type="ECO:0000256" key="2">
    <source>
        <dbReference type="ARBA" id="ARBA00022840"/>
    </source>
</evidence>
<feature type="region of interest" description="Disordered" evidence="3">
    <location>
        <begin position="1103"/>
        <end position="1123"/>
    </location>
</feature>
<dbReference type="InterPro" id="IPR011993">
    <property type="entry name" value="PH-like_dom_sf"/>
</dbReference>
<dbReference type="Pfam" id="PF07714">
    <property type="entry name" value="PK_Tyr_Ser-Thr"/>
    <property type="match status" value="1"/>
</dbReference>
<dbReference type="OrthoDB" id="4062651at2759"/>
<accession>A0A8J4PU03</accession>
<feature type="region of interest" description="Disordered" evidence="3">
    <location>
        <begin position="226"/>
        <end position="326"/>
    </location>
</feature>
<evidence type="ECO:0000256" key="3">
    <source>
        <dbReference type="SAM" id="MobiDB-lite"/>
    </source>
</evidence>
<evidence type="ECO:0000256" key="1">
    <source>
        <dbReference type="ARBA" id="ARBA00022741"/>
    </source>
</evidence>
<feature type="region of interest" description="Disordered" evidence="3">
    <location>
        <begin position="1"/>
        <end position="28"/>
    </location>
</feature>
<dbReference type="SUPFAM" id="SSF50729">
    <property type="entry name" value="PH domain-like"/>
    <property type="match status" value="1"/>
</dbReference>